<protein>
    <submittedName>
        <fullName evidence="1">Uncharacterized protein</fullName>
    </submittedName>
</protein>
<sequence>MPRILKGRKVGSCDLSRGLGYSREHRRGNNFGNLDHRSCTLVAPSPAKPSTRHCEGPLQFEMRAPPMEISLALPMLIVIRNLHLCTLIIFRS</sequence>
<dbReference type="Proteomes" id="UP001054945">
    <property type="component" value="Unassembled WGS sequence"/>
</dbReference>
<evidence type="ECO:0000313" key="1">
    <source>
        <dbReference type="EMBL" id="GIY54546.1"/>
    </source>
</evidence>
<evidence type="ECO:0000313" key="2">
    <source>
        <dbReference type="Proteomes" id="UP001054945"/>
    </source>
</evidence>
<keyword evidence="2" id="KW-1185">Reference proteome</keyword>
<dbReference type="EMBL" id="BPLR01012524">
    <property type="protein sequence ID" value="GIY54546.1"/>
    <property type="molecule type" value="Genomic_DNA"/>
</dbReference>
<accession>A0AAV4U9W1</accession>
<organism evidence="1 2">
    <name type="scientific">Caerostris extrusa</name>
    <name type="common">Bark spider</name>
    <name type="synonym">Caerostris bankana</name>
    <dbReference type="NCBI Taxonomy" id="172846"/>
    <lineage>
        <taxon>Eukaryota</taxon>
        <taxon>Metazoa</taxon>
        <taxon>Ecdysozoa</taxon>
        <taxon>Arthropoda</taxon>
        <taxon>Chelicerata</taxon>
        <taxon>Arachnida</taxon>
        <taxon>Araneae</taxon>
        <taxon>Araneomorphae</taxon>
        <taxon>Entelegynae</taxon>
        <taxon>Araneoidea</taxon>
        <taxon>Araneidae</taxon>
        <taxon>Caerostris</taxon>
    </lineage>
</organism>
<reference evidence="1 2" key="1">
    <citation type="submission" date="2021-06" db="EMBL/GenBank/DDBJ databases">
        <title>Caerostris extrusa draft genome.</title>
        <authorList>
            <person name="Kono N."/>
            <person name="Arakawa K."/>
        </authorList>
    </citation>
    <scope>NUCLEOTIDE SEQUENCE [LARGE SCALE GENOMIC DNA]</scope>
</reference>
<name>A0AAV4U9W1_CAEEX</name>
<dbReference type="AlphaFoldDB" id="A0AAV4U9W1"/>
<gene>
    <name evidence="1" type="ORF">CEXT_302281</name>
</gene>
<proteinExistence type="predicted"/>
<comment type="caution">
    <text evidence="1">The sequence shown here is derived from an EMBL/GenBank/DDBJ whole genome shotgun (WGS) entry which is preliminary data.</text>
</comment>